<proteinExistence type="inferred from homology"/>
<keyword evidence="13" id="KW-1185">Reference proteome</keyword>
<dbReference type="PANTHER" id="PTHR43386">
    <property type="entry name" value="OLIGOPEPTIDE TRANSPORT SYSTEM PERMEASE PROTEIN APPC"/>
    <property type="match status" value="1"/>
</dbReference>
<evidence type="ECO:0000313" key="13">
    <source>
        <dbReference type="Proteomes" id="UP000245166"/>
    </source>
</evidence>
<keyword evidence="3" id="KW-1003">Cell membrane</keyword>
<feature type="transmembrane region" description="Helical" evidence="10">
    <location>
        <begin position="178"/>
        <end position="196"/>
    </location>
</feature>
<keyword evidence="4 10" id="KW-0812">Transmembrane</keyword>
<dbReference type="CDD" id="cd06261">
    <property type="entry name" value="TM_PBP2"/>
    <property type="match status" value="1"/>
</dbReference>
<keyword evidence="8 10" id="KW-0472">Membrane</keyword>
<dbReference type="RefSeq" id="WP_109229115.1">
    <property type="nucleotide sequence ID" value="NZ_PYHR01000002.1"/>
</dbReference>
<feature type="transmembrane region" description="Helical" evidence="10">
    <location>
        <begin position="47"/>
        <end position="68"/>
    </location>
</feature>
<evidence type="ECO:0000259" key="11">
    <source>
        <dbReference type="PROSITE" id="PS50928"/>
    </source>
</evidence>
<evidence type="ECO:0000313" key="12">
    <source>
        <dbReference type="EMBL" id="PWD50733.1"/>
    </source>
</evidence>
<feature type="domain" description="ABC transmembrane type-1" evidence="11">
    <location>
        <begin position="139"/>
        <end position="328"/>
    </location>
</feature>
<keyword evidence="7 10" id="KW-1133">Transmembrane helix</keyword>
<dbReference type="InterPro" id="IPR050366">
    <property type="entry name" value="BP-dependent_transpt_permease"/>
</dbReference>
<evidence type="ECO:0000256" key="1">
    <source>
        <dbReference type="ARBA" id="ARBA00004651"/>
    </source>
</evidence>
<accession>A0A2U1ZUV3</accession>
<comment type="caution">
    <text evidence="12">The sequence shown here is derived from an EMBL/GenBank/DDBJ whole genome shotgun (WGS) entry which is preliminary data.</text>
</comment>
<dbReference type="PANTHER" id="PTHR43386:SF24">
    <property type="entry name" value="OLIGOPEPTIDE TRANSPORT SYSTEM PERMEASE PROTEIN AMID"/>
    <property type="match status" value="1"/>
</dbReference>
<dbReference type="InterPro" id="IPR000515">
    <property type="entry name" value="MetI-like"/>
</dbReference>
<keyword evidence="2 10" id="KW-0813">Transport</keyword>
<keyword evidence="5" id="KW-0571">Peptide transport</keyword>
<gene>
    <name evidence="12" type="ORF">C8046_08830</name>
</gene>
<dbReference type="EMBL" id="PYHR01000002">
    <property type="protein sequence ID" value="PWD50733.1"/>
    <property type="molecule type" value="Genomic_DNA"/>
</dbReference>
<evidence type="ECO:0000256" key="10">
    <source>
        <dbReference type="RuleBase" id="RU363032"/>
    </source>
</evidence>
<evidence type="ECO:0000256" key="6">
    <source>
        <dbReference type="ARBA" id="ARBA00022927"/>
    </source>
</evidence>
<comment type="similarity">
    <text evidence="9">Belongs to the binding-protein-dependent transport system permease family. OppBC subfamily.</text>
</comment>
<evidence type="ECO:0000256" key="7">
    <source>
        <dbReference type="ARBA" id="ARBA00022989"/>
    </source>
</evidence>
<dbReference type="GO" id="GO:0015833">
    <property type="term" value="P:peptide transport"/>
    <property type="evidence" value="ECO:0007669"/>
    <property type="project" value="UniProtKB-KW"/>
</dbReference>
<dbReference type="SUPFAM" id="SSF161098">
    <property type="entry name" value="MetI-like"/>
    <property type="match status" value="1"/>
</dbReference>
<dbReference type="PROSITE" id="PS50928">
    <property type="entry name" value="ABC_TM1"/>
    <property type="match status" value="1"/>
</dbReference>
<feature type="transmembrane region" description="Helical" evidence="10">
    <location>
        <begin position="252"/>
        <end position="285"/>
    </location>
</feature>
<feature type="transmembrane region" description="Helical" evidence="10">
    <location>
        <begin position="202"/>
        <end position="221"/>
    </location>
</feature>
<feature type="transmembrane region" description="Helical" evidence="10">
    <location>
        <begin position="305"/>
        <end position="328"/>
    </location>
</feature>
<keyword evidence="6" id="KW-0653">Protein transport</keyword>
<dbReference type="Proteomes" id="UP000245166">
    <property type="component" value="Unassembled WGS sequence"/>
</dbReference>
<dbReference type="Gene3D" id="1.10.3720.10">
    <property type="entry name" value="MetI-like"/>
    <property type="match status" value="1"/>
</dbReference>
<dbReference type="InterPro" id="IPR035906">
    <property type="entry name" value="MetI-like_sf"/>
</dbReference>
<evidence type="ECO:0000256" key="2">
    <source>
        <dbReference type="ARBA" id="ARBA00022448"/>
    </source>
</evidence>
<dbReference type="AlphaFoldDB" id="A0A2U1ZUV3"/>
<sequence>MTRPSLPPGLTAEAFGPAHRQVADAAVDSAARGFWRDSWERLRRRRAAMVSLVVLALISVAAVVAIWFSPHDPTAQQTLFVNLPPRIPGLGIPGWDGTTVIGGERVDKYALVGVPADVHFLLGTDGLGRDLLSRLLMGVRVSLGIALVAAVLDLTLGVTYGLVSGLAATGIDTAMQRVLEVLSGIPTLVVLVLMLTVFSPGVVSIVLALVVTGWIPMARLVRAQTLRLKDREFVLAAEVLGARRFRIAVRHVLPNVMGVVVVQTMFTIPTAIFFEAFLSFIGLGLRPPTASLGTLLDEGFDTFTFLPYQMLVPALTLSVIMIAFNLLADGLRDAFDPRSRR</sequence>
<evidence type="ECO:0000256" key="9">
    <source>
        <dbReference type="ARBA" id="ARBA00024202"/>
    </source>
</evidence>
<name>A0A2U1ZUV3_9MICO</name>
<feature type="transmembrane region" description="Helical" evidence="10">
    <location>
        <begin position="141"/>
        <end position="166"/>
    </location>
</feature>
<comment type="subcellular location">
    <subcellularLocation>
        <location evidence="1 10">Cell membrane</location>
        <topology evidence="1 10">Multi-pass membrane protein</topology>
    </subcellularLocation>
</comment>
<dbReference type="GO" id="GO:0015031">
    <property type="term" value="P:protein transport"/>
    <property type="evidence" value="ECO:0007669"/>
    <property type="project" value="UniProtKB-KW"/>
</dbReference>
<dbReference type="OrthoDB" id="9812701at2"/>
<dbReference type="Pfam" id="PF12911">
    <property type="entry name" value="OppC_N"/>
    <property type="match status" value="1"/>
</dbReference>
<evidence type="ECO:0000256" key="5">
    <source>
        <dbReference type="ARBA" id="ARBA00022856"/>
    </source>
</evidence>
<reference evidence="12 13" key="1">
    <citation type="submission" date="2018-03" db="EMBL/GenBank/DDBJ databases">
        <title>Genome assembly of novel Miniimonas species PCH200.</title>
        <authorList>
            <person name="Thakur V."/>
            <person name="Kumar V."/>
            <person name="Singh D."/>
        </authorList>
    </citation>
    <scope>NUCLEOTIDE SEQUENCE [LARGE SCALE GENOMIC DNA]</scope>
    <source>
        <strain evidence="12 13">PCH200</strain>
    </source>
</reference>
<organism evidence="12 13">
    <name type="scientific">Serinibacter arcticus</name>
    <dbReference type="NCBI Taxonomy" id="1655435"/>
    <lineage>
        <taxon>Bacteria</taxon>
        <taxon>Bacillati</taxon>
        <taxon>Actinomycetota</taxon>
        <taxon>Actinomycetes</taxon>
        <taxon>Micrococcales</taxon>
        <taxon>Beutenbergiaceae</taxon>
        <taxon>Serinibacter</taxon>
    </lineage>
</organism>
<protein>
    <submittedName>
        <fullName evidence="12">ABC transporter permease</fullName>
    </submittedName>
</protein>
<evidence type="ECO:0000256" key="8">
    <source>
        <dbReference type="ARBA" id="ARBA00023136"/>
    </source>
</evidence>
<dbReference type="GO" id="GO:0005886">
    <property type="term" value="C:plasma membrane"/>
    <property type="evidence" value="ECO:0007669"/>
    <property type="project" value="UniProtKB-SubCell"/>
</dbReference>
<dbReference type="Pfam" id="PF00528">
    <property type="entry name" value="BPD_transp_1"/>
    <property type="match status" value="1"/>
</dbReference>
<dbReference type="GO" id="GO:0055085">
    <property type="term" value="P:transmembrane transport"/>
    <property type="evidence" value="ECO:0007669"/>
    <property type="project" value="InterPro"/>
</dbReference>
<evidence type="ECO:0000256" key="3">
    <source>
        <dbReference type="ARBA" id="ARBA00022475"/>
    </source>
</evidence>
<dbReference type="InterPro" id="IPR025966">
    <property type="entry name" value="OppC_N"/>
</dbReference>
<evidence type="ECO:0000256" key="4">
    <source>
        <dbReference type="ARBA" id="ARBA00022692"/>
    </source>
</evidence>